<accession>A0A317ZR44</accession>
<name>A0A317ZR44_9MICO</name>
<feature type="compositionally biased region" description="Pro residues" evidence="1">
    <location>
        <begin position="111"/>
        <end position="123"/>
    </location>
</feature>
<feature type="compositionally biased region" description="Low complexity" evidence="1">
    <location>
        <begin position="82"/>
        <end position="99"/>
    </location>
</feature>
<evidence type="ECO:0000313" key="3">
    <source>
        <dbReference type="Proteomes" id="UP000246722"/>
    </source>
</evidence>
<feature type="region of interest" description="Disordered" evidence="1">
    <location>
        <begin position="47"/>
        <end position="127"/>
    </location>
</feature>
<reference evidence="2 3" key="1">
    <citation type="submission" date="2018-05" db="EMBL/GenBank/DDBJ databases">
        <title>Genetic diversity of glacier-inhabiting Cryobacterium bacteria in China and description of Cryobacterium mengkeensis sp. nov. and Arthrobacter glacialis sp. nov.</title>
        <authorList>
            <person name="Liu Q."/>
            <person name="Xin Y.-H."/>
        </authorList>
    </citation>
    <scope>NUCLEOTIDE SEQUENCE [LARGE SCALE GENOMIC DNA]</scope>
    <source>
        <strain evidence="2 3">SK-1</strain>
    </source>
</reference>
<dbReference type="Proteomes" id="UP000246722">
    <property type="component" value="Unassembled WGS sequence"/>
</dbReference>
<proteinExistence type="predicted"/>
<sequence length="238" mass="23188">MSASTRRRGLLVGVVLLGAAAVGIVGAAFWPVGGHDVAGGPVSTEAVATETPVPADSGPTETPRAGEDPAATPDPRDGDAVTAEPPTGDAAAGPDAGAEVLPPVESDPGVPALPPSDPIPPLLQAPAPDTATAEGALVDGFPTFLTPAPSSTVAASMVASEGANVQAAFSATSTNTVEAVQDYFDGIFAALALHPTQAPAVGGSTAWAYSRGAESVTVTLTPTAGGCDYSILATLVAV</sequence>
<gene>
    <name evidence="2" type="ORF">CTB96_19870</name>
</gene>
<evidence type="ECO:0000313" key="2">
    <source>
        <dbReference type="EMBL" id="PXA65729.1"/>
    </source>
</evidence>
<comment type="caution">
    <text evidence="2">The sequence shown here is derived from an EMBL/GenBank/DDBJ whole genome shotgun (WGS) entry which is preliminary data.</text>
</comment>
<dbReference type="EMBL" id="QHLY01000013">
    <property type="protein sequence ID" value="PXA65729.1"/>
    <property type="molecule type" value="Genomic_DNA"/>
</dbReference>
<dbReference type="AlphaFoldDB" id="A0A317ZR44"/>
<evidence type="ECO:0000256" key="1">
    <source>
        <dbReference type="SAM" id="MobiDB-lite"/>
    </source>
</evidence>
<keyword evidence="3" id="KW-1185">Reference proteome</keyword>
<dbReference type="RefSeq" id="WP_110128716.1">
    <property type="nucleotide sequence ID" value="NZ_QHLY01000013.1"/>
</dbReference>
<protein>
    <submittedName>
        <fullName evidence="2">Uncharacterized protein</fullName>
    </submittedName>
</protein>
<organism evidence="2 3">
    <name type="scientific">Cryobacterium arcticum</name>
    <dbReference type="NCBI Taxonomy" id="670052"/>
    <lineage>
        <taxon>Bacteria</taxon>
        <taxon>Bacillati</taxon>
        <taxon>Actinomycetota</taxon>
        <taxon>Actinomycetes</taxon>
        <taxon>Micrococcales</taxon>
        <taxon>Microbacteriaceae</taxon>
        <taxon>Cryobacterium</taxon>
    </lineage>
</organism>